<dbReference type="PANTHER" id="PTHR43841:SF1">
    <property type="entry name" value="3-HYDROXYACYL-THIOESTER DEHYDRATASE X"/>
    <property type="match status" value="1"/>
</dbReference>
<accession>A0AAJ8LP28</accession>
<dbReference type="CDD" id="cd03441">
    <property type="entry name" value="R_hydratase_like"/>
    <property type="match status" value="1"/>
</dbReference>
<evidence type="ECO:0000313" key="4">
    <source>
        <dbReference type="Proteomes" id="UP000322225"/>
    </source>
</evidence>
<dbReference type="Proteomes" id="UP000322225">
    <property type="component" value="Chromosome 11"/>
</dbReference>
<dbReference type="Gene3D" id="3.10.129.10">
    <property type="entry name" value="Hotdog Thioesterase"/>
    <property type="match status" value="1"/>
</dbReference>
<dbReference type="EMBL" id="CP144061">
    <property type="protein sequence ID" value="WWD21422.1"/>
    <property type="molecule type" value="Genomic_DNA"/>
</dbReference>
<reference evidence="3" key="1">
    <citation type="submission" date="2017-08" db="EMBL/GenBank/DDBJ databases">
        <authorList>
            <person name="Cuomo C."/>
            <person name="Billmyre B."/>
            <person name="Heitman J."/>
        </authorList>
    </citation>
    <scope>NUCLEOTIDE SEQUENCE</scope>
    <source>
        <strain evidence="3">CBS 12478</strain>
    </source>
</reference>
<dbReference type="InterPro" id="IPR029069">
    <property type="entry name" value="HotDog_dom_sf"/>
</dbReference>
<name>A0AAJ8LP28_9TREE</name>
<dbReference type="InterPro" id="IPR002539">
    <property type="entry name" value="MaoC-like_dom"/>
</dbReference>
<reference evidence="3" key="2">
    <citation type="submission" date="2024-01" db="EMBL/GenBank/DDBJ databases">
        <title>Comparative genomics of Cryptococcus and Kwoniella reveals pathogenesis evolution and contrasting modes of karyotype evolution via chromosome fusion or intercentromeric recombination.</title>
        <authorList>
            <person name="Coelho M.A."/>
            <person name="David-Palma M."/>
            <person name="Shea T."/>
            <person name="Bowers K."/>
            <person name="McGinley-Smith S."/>
            <person name="Mohammad A.W."/>
            <person name="Gnirke A."/>
            <person name="Yurkov A.M."/>
            <person name="Nowrousian M."/>
            <person name="Sun S."/>
            <person name="Cuomo C.A."/>
            <person name="Heitman J."/>
        </authorList>
    </citation>
    <scope>NUCLEOTIDE SEQUENCE</scope>
    <source>
        <strain evidence="3">CBS 12478</strain>
    </source>
</reference>
<feature type="transmembrane region" description="Helical" evidence="1">
    <location>
        <begin position="48"/>
        <end position="65"/>
    </location>
</feature>
<organism evidence="3 4">
    <name type="scientific">Kwoniella shandongensis</name>
    <dbReference type="NCBI Taxonomy" id="1734106"/>
    <lineage>
        <taxon>Eukaryota</taxon>
        <taxon>Fungi</taxon>
        <taxon>Dikarya</taxon>
        <taxon>Basidiomycota</taxon>
        <taxon>Agaricomycotina</taxon>
        <taxon>Tremellomycetes</taxon>
        <taxon>Tremellales</taxon>
        <taxon>Cryptococcaceae</taxon>
        <taxon>Kwoniella</taxon>
    </lineage>
</organism>
<evidence type="ECO:0000259" key="2">
    <source>
        <dbReference type="Pfam" id="PF01575"/>
    </source>
</evidence>
<keyword evidence="1" id="KW-0812">Transmembrane</keyword>
<protein>
    <recommendedName>
        <fullName evidence="2">MaoC-like domain-containing protein</fullName>
    </recommendedName>
</protein>
<keyword evidence="1" id="KW-1133">Transmembrane helix</keyword>
<keyword evidence="4" id="KW-1185">Reference proteome</keyword>
<gene>
    <name evidence="3" type="ORF">CI109_105907</name>
</gene>
<proteinExistence type="predicted"/>
<dbReference type="RefSeq" id="XP_031857951.2">
    <property type="nucleotide sequence ID" value="XM_032007783.2"/>
</dbReference>
<dbReference type="PANTHER" id="PTHR43841">
    <property type="entry name" value="3-HYDROXYACYL-THIOESTER DEHYDRATASE HTDX-RELATED"/>
    <property type="match status" value="1"/>
</dbReference>
<dbReference type="Pfam" id="PF01575">
    <property type="entry name" value="MaoC_dehydratas"/>
    <property type="match status" value="1"/>
</dbReference>
<evidence type="ECO:0000313" key="3">
    <source>
        <dbReference type="EMBL" id="WWD21422.1"/>
    </source>
</evidence>
<sequence length="378" mass="41603">MVPAIGLLLLTALTWIIHWTGVTALYPLLSGSSATSIPFPNTELQGARFWIVFVYVLVSSFYRRVTGRPGVRVSTSSDEAIHQLVGPTSSLVMPFRISQDDIDKYTRAVSSTHPVTPDQIFTPPHLHLLLCALVQPPMLLLLSKRTSPVDAVGSVNVRNRFELPNPSLCARRIHEELGSPGDRGGRLSLHARLDKNVKRMKRGWESCVIIDLLDGSGKGDKSVLYRQIFTFLQFHKHRIPPPSTGTQSMTDAAATTQVASLSLSTEDPRRWAALCKDYNPIHISSLAAKLFGFRSSIAHGNHVAAKTVAMYEQQNSSASHGAQGSKQEGESWMEVEFLRPTFLPCNLQVRNIDNGKAGTKQLQIGRADKVNVGVKYSV</sequence>
<dbReference type="GeneID" id="43591954"/>
<dbReference type="SUPFAM" id="SSF54637">
    <property type="entry name" value="Thioesterase/thiol ester dehydrase-isomerase"/>
    <property type="match status" value="1"/>
</dbReference>
<dbReference type="KEGG" id="ksn:43591954"/>
<dbReference type="AlphaFoldDB" id="A0AAJ8LP28"/>
<keyword evidence="1" id="KW-0472">Membrane</keyword>
<evidence type="ECO:0000256" key="1">
    <source>
        <dbReference type="SAM" id="Phobius"/>
    </source>
</evidence>
<feature type="domain" description="MaoC-like" evidence="2">
    <location>
        <begin position="258"/>
        <end position="362"/>
    </location>
</feature>